<dbReference type="PROSITE" id="PS51257">
    <property type="entry name" value="PROKAR_LIPOPROTEIN"/>
    <property type="match status" value="1"/>
</dbReference>
<dbReference type="Proteomes" id="UP000619238">
    <property type="component" value="Unassembled WGS sequence"/>
</dbReference>
<feature type="chain" id="PRO_5047091527" description="Glycosyl hydrolase family 16" evidence="1">
    <location>
        <begin position="21"/>
        <end position="488"/>
    </location>
</feature>
<evidence type="ECO:0000313" key="2">
    <source>
        <dbReference type="EMBL" id="MBC8756406.1"/>
    </source>
</evidence>
<comment type="caution">
    <text evidence="2">The sequence shown here is derived from an EMBL/GenBank/DDBJ whole genome shotgun (WGS) entry which is preliminary data.</text>
</comment>
<gene>
    <name evidence="2" type="ORF">H2O64_17150</name>
</gene>
<dbReference type="Gene3D" id="2.60.40.1080">
    <property type="match status" value="1"/>
</dbReference>
<feature type="signal peptide" evidence="1">
    <location>
        <begin position="1"/>
        <end position="20"/>
    </location>
</feature>
<protein>
    <recommendedName>
        <fullName evidence="4">Glycosyl hydrolase family 16</fullName>
    </recommendedName>
</protein>
<evidence type="ECO:0000256" key="1">
    <source>
        <dbReference type="SAM" id="SignalP"/>
    </source>
</evidence>
<dbReference type="SUPFAM" id="SSF49373">
    <property type="entry name" value="Invasin/intimin cell-adhesion fragments"/>
    <property type="match status" value="1"/>
</dbReference>
<dbReference type="SUPFAM" id="SSF49785">
    <property type="entry name" value="Galactose-binding domain-like"/>
    <property type="match status" value="1"/>
</dbReference>
<dbReference type="Gene3D" id="2.60.120.430">
    <property type="entry name" value="Galactose-binding lectin"/>
    <property type="match status" value="1"/>
</dbReference>
<accession>A0ABR7QCV8</accession>
<name>A0ABR7QCV8_9FLAO</name>
<proteinExistence type="predicted"/>
<dbReference type="InterPro" id="IPR008964">
    <property type="entry name" value="Invasin/intimin_cell_adhesion"/>
</dbReference>
<reference evidence="2 3" key="1">
    <citation type="submission" date="2020-07" db="EMBL/GenBank/DDBJ databases">
        <title>Description of Kordia aestuariivivens sp. nov., isolated from a tidal flat.</title>
        <authorList>
            <person name="Park S."/>
            <person name="Yoon J.-H."/>
        </authorList>
    </citation>
    <scope>NUCLEOTIDE SEQUENCE [LARGE SCALE GENOMIC DNA]</scope>
    <source>
        <strain evidence="2 3">YSTF-M3</strain>
    </source>
</reference>
<evidence type="ECO:0000313" key="3">
    <source>
        <dbReference type="Proteomes" id="UP000619238"/>
    </source>
</evidence>
<organism evidence="2 3">
    <name type="scientific">Kordia aestuariivivens</name>
    <dbReference type="NCBI Taxonomy" id="2759037"/>
    <lineage>
        <taxon>Bacteria</taxon>
        <taxon>Pseudomonadati</taxon>
        <taxon>Bacteroidota</taxon>
        <taxon>Flavobacteriia</taxon>
        <taxon>Flavobacteriales</taxon>
        <taxon>Flavobacteriaceae</taxon>
        <taxon>Kordia</taxon>
    </lineage>
</organism>
<dbReference type="InterPro" id="IPR008979">
    <property type="entry name" value="Galactose-bd-like_sf"/>
</dbReference>
<dbReference type="EMBL" id="JACGWS010000011">
    <property type="protein sequence ID" value="MBC8756406.1"/>
    <property type="molecule type" value="Genomic_DNA"/>
</dbReference>
<evidence type="ECO:0008006" key="4">
    <source>
        <dbReference type="Google" id="ProtNLM"/>
    </source>
</evidence>
<keyword evidence="1" id="KW-0732">Signal</keyword>
<sequence length="488" mass="51472">MQTKKLTYIKKALLASLVIAMTVSCERDISDDAIEATFPNTPDIFTDAPVGLTDEFFTSFDPAVGANTEGFGTDENVAYEGTSSIRIDVPSPSDPDGNFIGGIFKDRGEGRDLSGYDALTFWAKGTLTGSIEVGFGTDFETDTYPVSTVIQLATGWKKYVIPIPDASKLVQERGMFLFSAGSFDALGNDDFADASSFSDNIGYTFWIDELRFENLGTVDLLFPFMLNGQDVEIDNFTGYTQTIDGLGATFNRGNGQNVSVKAAKAYFDFSSSDTTVATVTDSGDVTVIGAGVATITARIGNEEANGSLEITSTGAFVNAPDPTQAQADVTSIYSDSYTGVDGFDPGVFAGSNTQNIAVQSFAGNSHVRYEGIDFIGMGWNGTVNVTGETMVHIDVQLTSAAGSALVMELIDFGPDDTDNGFGDGSAGGFNVSSQLIQGQWVGIDIPLSSFTLPTGGGGAGSPNLGNIGYLVFVSSNGASFLIDNIYFY</sequence>
<keyword evidence="3" id="KW-1185">Reference proteome</keyword>
<dbReference type="RefSeq" id="WP_187563443.1">
    <property type="nucleotide sequence ID" value="NZ_JACGWS010000011.1"/>
</dbReference>